<gene>
    <name evidence="19" type="ORF">Esi_0008_0107</name>
</gene>
<proteinExistence type="inferred from homology"/>
<accession>D7G6Z3</accession>
<feature type="region of interest" description="Disordered" evidence="16">
    <location>
        <begin position="958"/>
        <end position="989"/>
    </location>
</feature>
<keyword evidence="6" id="KW-0677">Repeat</keyword>
<evidence type="ECO:0000256" key="16">
    <source>
        <dbReference type="SAM" id="MobiDB-lite"/>
    </source>
</evidence>
<evidence type="ECO:0000256" key="3">
    <source>
        <dbReference type="ARBA" id="ARBA00007572"/>
    </source>
</evidence>
<evidence type="ECO:0000256" key="11">
    <source>
        <dbReference type="ARBA" id="ARBA00023172"/>
    </source>
</evidence>
<dbReference type="CDD" id="cd00027">
    <property type="entry name" value="BRCT"/>
    <property type="match status" value="1"/>
</dbReference>
<keyword evidence="12" id="KW-0234">DNA repair</keyword>
<dbReference type="InterPro" id="IPR012310">
    <property type="entry name" value="DNA_ligase_ATP-dep_cent"/>
</dbReference>
<evidence type="ECO:0000256" key="4">
    <source>
        <dbReference type="ARBA" id="ARBA00022598"/>
    </source>
</evidence>
<feature type="region of interest" description="Disordered" evidence="16">
    <location>
        <begin position="675"/>
        <end position="721"/>
    </location>
</feature>
<dbReference type="InterPro" id="IPR044125">
    <property type="entry name" value="Adenylation_DNA_ligase_IV"/>
</dbReference>
<dbReference type="SUPFAM" id="SSF50249">
    <property type="entry name" value="Nucleic acid-binding proteins"/>
    <property type="match status" value="1"/>
</dbReference>
<dbReference type="Gene3D" id="3.40.50.10190">
    <property type="entry name" value="BRCT domain"/>
    <property type="match status" value="2"/>
</dbReference>
<dbReference type="Pfam" id="PF04679">
    <property type="entry name" value="DNA_ligase_A_C"/>
    <property type="match status" value="1"/>
</dbReference>
<keyword evidence="11" id="KW-0233">DNA recombination</keyword>
<sequence>MYSSTPFRHAGMDLAEDEFKFYPETAANALSFQEVCENLLEKMANQKGSNKKIAVLLPFLGRIGKESSFPLIRLLLPELDNLRDKYGMRTAKMASLFADLYFPNNKKGEGYLRLQSYTDPDRNSSPGDKRWQVTGDLALTLEYVLTESRFGIKAVDATTWTIRDVNDALSDLANAPNDQRRKQVLTRIRTNCSPMNQKWIARMILKNLKINIKKEVLKKFHPGALDYYNRTTSLRRVCSAFIGKHSSVTATFNLEVFTTFSPMLAMNFFYGLGKIVPSLQGRPFCMDVKLDGERMLCHREGNKVKWFTRNAKDYTDKYGAALTPHIVGGVSAHKCVLDGEVVTWDDNTGSMVPFGSNRTYAKEELEGRGGGTRWLFYVVFDVLYAEGSGGGLEDGGTMEEIVREAVRNSIAPCPPPTEVQAGNLTALPLDVRRKVLRSIVTENEHRLEFVKSWEVSAGDEVERKKQLDECFEQRAIHLNEEGLVVKDLHGHYMIGDKSKKIPLWIKMKPEYSDQTEDMDLLILAAGFANGKMRSGLLSKFLVGVAVPNEDRQPRKEYYPLARVGTGYSINELEDLNELLKDKWKSFDTSDPTHFDPHRTGIKKSSRDGVPLTKWIAAEDSVCLQVKCMEIVKASDWPGVFCTMRFPRVTHIRKDKGSEGCLDTTELAAIQARPRLSAAPGGHRQNNTHGGHPGSGSRRNGRDGGGKKRGRTGGGRKVSELFASTGGDEVTVKEKVFVAASGRTALELCVVGTSFSGVHVPDVNTIDVDAWWAPAGSTRRKAEGGHEGRTKQDIELLIREHGGTVTANPMPTTSFVVVGDTTSVSVKNLIASPKKEYNVVGYRWVLECIHQKAYKFPSMEHVRALSPEAREYFEAVKDDFGDDYTELTDAAQLSKLMLNIPPTKRACQGGGKSATPSWLSPLLELDDEDAGTLMHGPDFLFAGKCHVYCDLFTDLGPAEPPGGADGNGSGDTTDPRPAREENPTNSLGSTARAVRAHGGEVARSLHAGVTHVVVHPEDTTRIGDIKDRMRDLHHRDDRRFHIRVVKPEWVWECIERGRLENPKSEHLISLAP</sequence>
<keyword evidence="8" id="KW-0227">DNA damage</keyword>
<dbReference type="PROSITE" id="PS50172">
    <property type="entry name" value="BRCT"/>
    <property type="match status" value="2"/>
</dbReference>
<dbReference type="CDD" id="cd07903">
    <property type="entry name" value="Adenylation_DNA_ligase_IV"/>
    <property type="match status" value="1"/>
</dbReference>
<feature type="domain" description="ATP-dependent DNA ligase family profile" evidence="17">
    <location>
        <begin position="377"/>
        <end position="546"/>
    </location>
</feature>
<dbReference type="EMBL" id="FN649727">
    <property type="protein sequence ID" value="CBJ25686.1"/>
    <property type="molecule type" value="Genomic_DNA"/>
</dbReference>
<dbReference type="PROSITE" id="PS50160">
    <property type="entry name" value="DNA_LIGASE_A3"/>
    <property type="match status" value="1"/>
</dbReference>
<dbReference type="PANTHER" id="PTHR45997">
    <property type="entry name" value="DNA LIGASE 4"/>
    <property type="match status" value="1"/>
</dbReference>
<dbReference type="InterPro" id="IPR012308">
    <property type="entry name" value="DNA_ligase_ATP-dep_N"/>
</dbReference>
<dbReference type="GO" id="GO:0006297">
    <property type="term" value="P:nucleotide-excision repair, DNA gap filling"/>
    <property type="evidence" value="ECO:0007669"/>
    <property type="project" value="TreeGrafter"/>
</dbReference>
<dbReference type="GO" id="GO:0006303">
    <property type="term" value="P:double-strand break repair via nonhomologous end joining"/>
    <property type="evidence" value="ECO:0007669"/>
    <property type="project" value="TreeGrafter"/>
</dbReference>
<dbReference type="PANTHER" id="PTHR45997:SF1">
    <property type="entry name" value="DNA LIGASE 4"/>
    <property type="match status" value="1"/>
</dbReference>
<dbReference type="SUPFAM" id="SSF52113">
    <property type="entry name" value="BRCT domain"/>
    <property type="match status" value="2"/>
</dbReference>
<dbReference type="InterPro" id="IPR001357">
    <property type="entry name" value="BRCT_dom"/>
</dbReference>
<dbReference type="GO" id="GO:0046872">
    <property type="term" value="F:metal ion binding"/>
    <property type="evidence" value="ECO:0007669"/>
    <property type="project" value="UniProtKB-KW"/>
</dbReference>
<dbReference type="STRING" id="2880.D7G6Z3"/>
<dbReference type="eggNOG" id="KOG0966">
    <property type="taxonomic scope" value="Eukaryota"/>
</dbReference>
<comment type="similarity">
    <text evidence="3">Belongs to the ATP-dependent DNA ligase family.</text>
</comment>
<dbReference type="GO" id="GO:0032807">
    <property type="term" value="C:DNA ligase IV complex"/>
    <property type="evidence" value="ECO:0007669"/>
    <property type="project" value="TreeGrafter"/>
</dbReference>
<dbReference type="InterPro" id="IPR036420">
    <property type="entry name" value="BRCT_dom_sf"/>
</dbReference>
<evidence type="ECO:0000256" key="13">
    <source>
        <dbReference type="ARBA" id="ARBA00023242"/>
    </source>
</evidence>
<evidence type="ECO:0000256" key="7">
    <source>
        <dbReference type="ARBA" id="ARBA00022741"/>
    </source>
</evidence>
<evidence type="ECO:0000313" key="19">
    <source>
        <dbReference type="EMBL" id="CBJ25686.1"/>
    </source>
</evidence>
<dbReference type="Gene3D" id="1.10.3260.10">
    <property type="entry name" value="DNA ligase, ATP-dependent, N-terminal domain"/>
    <property type="match status" value="1"/>
</dbReference>
<feature type="domain" description="BRCT" evidence="18">
    <location>
        <begin position="991"/>
        <end position="1066"/>
    </location>
</feature>
<keyword evidence="20" id="KW-1185">Reference proteome</keyword>
<evidence type="ECO:0000256" key="5">
    <source>
        <dbReference type="ARBA" id="ARBA00022723"/>
    </source>
</evidence>
<protein>
    <recommendedName>
        <fullName evidence="15">DNA ligase IV</fullName>
    </recommendedName>
    <alternativeName>
        <fullName evidence="14">Polydeoxyribonucleotide synthase [ATP] 4</fullName>
    </alternativeName>
</protein>
<dbReference type="GO" id="GO:0003910">
    <property type="term" value="F:DNA ligase (ATP) activity"/>
    <property type="evidence" value="ECO:0007669"/>
    <property type="project" value="InterPro"/>
</dbReference>
<evidence type="ECO:0000256" key="15">
    <source>
        <dbReference type="ARBA" id="ARBA00031942"/>
    </source>
</evidence>
<keyword evidence="4 19" id="KW-0436">Ligase</keyword>
<organism evidence="19 20">
    <name type="scientific">Ectocarpus siliculosus</name>
    <name type="common">Brown alga</name>
    <name type="synonym">Conferva siliculosa</name>
    <dbReference type="NCBI Taxonomy" id="2880"/>
    <lineage>
        <taxon>Eukaryota</taxon>
        <taxon>Sar</taxon>
        <taxon>Stramenopiles</taxon>
        <taxon>Ochrophyta</taxon>
        <taxon>PX clade</taxon>
        <taxon>Phaeophyceae</taxon>
        <taxon>Ectocarpales</taxon>
        <taxon>Ectocarpaceae</taxon>
        <taxon>Ectocarpus</taxon>
    </lineage>
</organism>
<dbReference type="InterPro" id="IPR016059">
    <property type="entry name" value="DNA_ligase_ATP-dep_CS"/>
</dbReference>
<dbReference type="Pfam" id="PF00533">
    <property type="entry name" value="BRCT"/>
    <property type="match status" value="2"/>
</dbReference>
<dbReference type="OrthoDB" id="206663at2759"/>
<keyword evidence="13" id="KW-0539">Nucleus</keyword>
<keyword evidence="10" id="KW-0460">Magnesium</keyword>
<name>D7G6Z3_ECTSI</name>
<dbReference type="InParanoid" id="D7G6Z3"/>
<evidence type="ECO:0000313" key="20">
    <source>
        <dbReference type="Proteomes" id="UP000002630"/>
    </source>
</evidence>
<evidence type="ECO:0000259" key="18">
    <source>
        <dbReference type="PROSITE" id="PS50172"/>
    </source>
</evidence>
<dbReference type="InterPro" id="IPR012309">
    <property type="entry name" value="DNA_ligase_ATP-dep_C"/>
</dbReference>
<dbReference type="InterPro" id="IPR012340">
    <property type="entry name" value="NA-bd_OB-fold"/>
</dbReference>
<dbReference type="Pfam" id="PF04675">
    <property type="entry name" value="DNA_ligase_A_N"/>
    <property type="match status" value="1"/>
</dbReference>
<dbReference type="SUPFAM" id="SSF56091">
    <property type="entry name" value="DNA ligase/mRNA capping enzyme, catalytic domain"/>
    <property type="match status" value="1"/>
</dbReference>
<evidence type="ECO:0000256" key="2">
    <source>
        <dbReference type="ARBA" id="ARBA00004123"/>
    </source>
</evidence>
<evidence type="ECO:0000259" key="17">
    <source>
        <dbReference type="PROSITE" id="PS50160"/>
    </source>
</evidence>
<evidence type="ECO:0000256" key="8">
    <source>
        <dbReference type="ARBA" id="ARBA00022763"/>
    </source>
</evidence>
<dbReference type="SUPFAM" id="SSF117018">
    <property type="entry name" value="ATP-dependent DNA ligase DNA-binding domain"/>
    <property type="match status" value="1"/>
</dbReference>
<dbReference type="Gene3D" id="3.30.470.30">
    <property type="entry name" value="DNA ligase/mRNA capping enzyme"/>
    <property type="match status" value="2"/>
</dbReference>
<dbReference type="GO" id="GO:0003677">
    <property type="term" value="F:DNA binding"/>
    <property type="evidence" value="ECO:0007669"/>
    <property type="project" value="InterPro"/>
</dbReference>
<evidence type="ECO:0000256" key="14">
    <source>
        <dbReference type="ARBA" id="ARBA00030676"/>
    </source>
</evidence>
<keyword evidence="7" id="KW-0547">Nucleotide-binding</keyword>
<evidence type="ECO:0000256" key="12">
    <source>
        <dbReference type="ARBA" id="ARBA00023204"/>
    </source>
</evidence>
<dbReference type="Gene3D" id="2.40.50.140">
    <property type="entry name" value="Nucleic acid-binding proteins"/>
    <property type="match status" value="1"/>
</dbReference>
<evidence type="ECO:0000256" key="6">
    <source>
        <dbReference type="ARBA" id="ARBA00022737"/>
    </source>
</evidence>
<evidence type="ECO:0000256" key="9">
    <source>
        <dbReference type="ARBA" id="ARBA00022840"/>
    </source>
</evidence>
<dbReference type="GO" id="GO:0005524">
    <property type="term" value="F:ATP binding"/>
    <property type="evidence" value="ECO:0007669"/>
    <property type="project" value="UniProtKB-KW"/>
</dbReference>
<dbReference type="InterPro" id="IPR036599">
    <property type="entry name" value="DNA_ligase_N_sf"/>
</dbReference>
<keyword evidence="9" id="KW-0067">ATP-binding</keyword>
<dbReference type="Pfam" id="PF01068">
    <property type="entry name" value="DNA_ligase_A_M"/>
    <property type="match status" value="1"/>
</dbReference>
<dbReference type="GO" id="GO:0006310">
    <property type="term" value="P:DNA recombination"/>
    <property type="evidence" value="ECO:0007669"/>
    <property type="project" value="UniProtKB-KW"/>
</dbReference>
<dbReference type="AlphaFoldDB" id="D7G6Z3"/>
<dbReference type="Proteomes" id="UP000002630">
    <property type="component" value="Linkage Group LG02"/>
</dbReference>
<reference evidence="19 20" key="1">
    <citation type="journal article" date="2010" name="Nature">
        <title>The Ectocarpus genome and the independent evolution of multicellularity in brown algae.</title>
        <authorList>
            <person name="Cock J.M."/>
            <person name="Sterck L."/>
            <person name="Rouze P."/>
            <person name="Scornet D."/>
            <person name="Allen A.E."/>
            <person name="Amoutzias G."/>
            <person name="Anthouard V."/>
            <person name="Artiguenave F."/>
            <person name="Aury J.M."/>
            <person name="Badger J.H."/>
            <person name="Beszteri B."/>
            <person name="Billiau K."/>
            <person name="Bonnet E."/>
            <person name="Bothwell J.H."/>
            <person name="Bowler C."/>
            <person name="Boyen C."/>
            <person name="Brownlee C."/>
            <person name="Carrano C.J."/>
            <person name="Charrier B."/>
            <person name="Cho G.Y."/>
            <person name="Coelho S.M."/>
            <person name="Collen J."/>
            <person name="Corre E."/>
            <person name="Da Silva C."/>
            <person name="Delage L."/>
            <person name="Delaroque N."/>
            <person name="Dittami S.M."/>
            <person name="Doulbeau S."/>
            <person name="Elias M."/>
            <person name="Farnham G."/>
            <person name="Gachon C.M."/>
            <person name="Gschloessl B."/>
            <person name="Heesch S."/>
            <person name="Jabbari K."/>
            <person name="Jubin C."/>
            <person name="Kawai H."/>
            <person name="Kimura K."/>
            <person name="Kloareg B."/>
            <person name="Kupper F.C."/>
            <person name="Lang D."/>
            <person name="Le Bail A."/>
            <person name="Leblanc C."/>
            <person name="Lerouge P."/>
            <person name="Lohr M."/>
            <person name="Lopez P.J."/>
            <person name="Martens C."/>
            <person name="Maumus F."/>
            <person name="Michel G."/>
            <person name="Miranda-Saavedra D."/>
            <person name="Morales J."/>
            <person name="Moreau H."/>
            <person name="Motomura T."/>
            <person name="Nagasato C."/>
            <person name="Napoli C.A."/>
            <person name="Nelson D.R."/>
            <person name="Nyvall-Collen P."/>
            <person name="Peters A.F."/>
            <person name="Pommier C."/>
            <person name="Potin P."/>
            <person name="Poulain J."/>
            <person name="Quesneville H."/>
            <person name="Read B."/>
            <person name="Rensing S.A."/>
            <person name="Ritter A."/>
            <person name="Rousvoal S."/>
            <person name="Samanta M."/>
            <person name="Samson G."/>
            <person name="Schroeder D.C."/>
            <person name="Segurens B."/>
            <person name="Strittmatter M."/>
            <person name="Tonon T."/>
            <person name="Tregear J.W."/>
            <person name="Valentin K."/>
            <person name="von Dassow P."/>
            <person name="Yamagishi T."/>
            <person name="Van de Peer Y."/>
            <person name="Wincker P."/>
        </authorList>
    </citation>
    <scope>NUCLEOTIDE SEQUENCE [LARGE SCALE GENOMIC DNA]</scope>
    <source>
        <strain evidence="20">Ec32 / CCAP1310/4</strain>
    </source>
</reference>
<feature type="compositionally biased region" description="Basic and acidic residues" evidence="16">
    <location>
        <begin position="972"/>
        <end position="981"/>
    </location>
</feature>
<comment type="cofactor">
    <cofactor evidence="1">
        <name>Mg(2+)</name>
        <dbReference type="ChEBI" id="CHEBI:18420"/>
    </cofactor>
</comment>
<dbReference type="EMBL" id="FN649035">
    <property type="protein sequence ID" value="CBJ25686.1"/>
    <property type="molecule type" value="Genomic_DNA"/>
</dbReference>
<dbReference type="InterPro" id="IPR029710">
    <property type="entry name" value="LIG4"/>
</dbReference>
<dbReference type="OMA" id="IMLQHRT"/>
<evidence type="ECO:0000256" key="10">
    <source>
        <dbReference type="ARBA" id="ARBA00022842"/>
    </source>
</evidence>
<evidence type="ECO:0000256" key="1">
    <source>
        <dbReference type="ARBA" id="ARBA00001946"/>
    </source>
</evidence>
<feature type="domain" description="BRCT" evidence="18">
    <location>
        <begin position="790"/>
        <end position="851"/>
    </location>
</feature>
<comment type="subcellular location">
    <subcellularLocation>
        <location evidence="2">Nucleus</location>
    </subcellularLocation>
</comment>
<keyword evidence="5" id="KW-0479">Metal-binding</keyword>
<dbReference type="PROSITE" id="PS00697">
    <property type="entry name" value="DNA_LIGASE_A1"/>
    <property type="match status" value="1"/>
</dbReference>